<comment type="caution">
    <text evidence="2">The sequence shown here is derived from an EMBL/GenBank/DDBJ whole genome shotgun (WGS) entry which is preliminary data.</text>
</comment>
<protein>
    <submittedName>
        <fullName evidence="2">Mitochondrial protein</fullName>
    </submittedName>
</protein>
<dbReference type="InterPro" id="IPR054722">
    <property type="entry name" value="PolX-like_BBD"/>
</dbReference>
<evidence type="ECO:0000313" key="2">
    <source>
        <dbReference type="EMBL" id="KAA0051590.1"/>
    </source>
</evidence>
<accession>A0A5A7U8W0</accession>
<dbReference type="EMBL" id="SSTE01011259">
    <property type="protein sequence ID" value="KAA0051590.1"/>
    <property type="molecule type" value="Genomic_DNA"/>
</dbReference>
<gene>
    <name evidence="2" type="ORF">E6C27_scaffold174G001340</name>
</gene>
<proteinExistence type="predicted"/>
<dbReference type="Proteomes" id="UP000321393">
    <property type="component" value="Unassembled WGS sequence"/>
</dbReference>
<dbReference type="Pfam" id="PF22936">
    <property type="entry name" value="Pol_BBD"/>
    <property type="match status" value="1"/>
</dbReference>
<organism evidence="2 3">
    <name type="scientific">Cucumis melo var. makuwa</name>
    <name type="common">Oriental melon</name>
    <dbReference type="NCBI Taxonomy" id="1194695"/>
    <lineage>
        <taxon>Eukaryota</taxon>
        <taxon>Viridiplantae</taxon>
        <taxon>Streptophyta</taxon>
        <taxon>Embryophyta</taxon>
        <taxon>Tracheophyta</taxon>
        <taxon>Spermatophyta</taxon>
        <taxon>Magnoliopsida</taxon>
        <taxon>eudicotyledons</taxon>
        <taxon>Gunneridae</taxon>
        <taxon>Pentapetalae</taxon>
        <taxon>rosids</taxon>
        <taxon>fabids</taxon>
        <taxon>Cucurbitales</taxon>
        <taxon>Cucurbitaceae</taxon>
        <taxon>Benincaseae</taxon>
        <taxon>Cucumis</taxon>
    </lineage>
</organism>
<dbReference type="OrthoDB" id="1932348at2759"/>
<evidence type="ECO:0000313" key="3">
    <source>
        <dbReference type="Proteomes" id="UP000321393"/>
    </source>
</evidence>
<evidence type="ECO:0000259" key="1">
    <source>
        <dbReference type="Pfam" id="PF22936"/>
    </source>
</evidence>
<dbReference type="AlphaFoldDB" id="A0A5A7U8W0"/>
<name>A0A5A7U8W0_CUCMM</name>
<feature type="domain" description="Retrovirus-related Pol polyprotein from transposon TNT 1-94-like beta-barrel" evidence="1">
    <location>
        <begin position="92"/>
        <end position="154"/>
    </location>
</feature>
<sequence>MKVTVIEEAHDITTLKLDELFGSFLTFEMAISDRENKKGKRIAFKSTYEEEARVNHSNNEANMDGSIALLTKQFSKVDITVQIDMVLVLMPQSFFSGLKECASDHVTFGDGARGRITVTGNIDKNNLPCLNDVRYVDGLKANLISVSQLCDQGYSDDETLNMPEDSSTLLVEVPKVDDQADDVRKNHPPSSIIGNPLAGIITRKREKVDYSKMIVYLCYTSAIEHSTVDVALKDEYWINAMQEELLQFRRNNV</sequence>
<reference evidence="2 3" key="1">
    <citation type="submission" date="2019-08" db="EMBL/GenBank/DDBJ databases">
        <title>Draft genome sequences of two oriental melons (Cucumis melo L. var makuwa).</title>
        <authorList>
            <person name="Kwon S.-Y."/>
        </authorList>
    </citation>
    <scope>NUCLEOTIDE SEQUENCE [LARGE SCALE GENOMIC DNA]</scope>
    <source>
        <strain evidence="3">cv. SW 3</strain>
        <tissue evidence="2">Leaf</tissue>
    </source>
</reference>